<proteinExistence type="predicted"/>
<accession>A0A3E2W3J7</accession>
<feature type="transmembrane region" description="Helical" evidence="1">
    <location>
        <begin position="12"/>
        <end position="32"/>
    </location>
</feature>
<gene>
    <name evidence="2" type="ORF">DXA38_02975</name>
</gene>
<keyword evidence="1" id="KW-0812">Transmembrane</keyword>
<name>A0A3E2W3J7_CLOIN</name>
<evidence type="ECO:0000313" key="2">
    <source>
        <dbReference type="EMBL" id="RGC18675.1"/>
    </source>
</evidence>
<dbReference type="OrthoDB" id="1654207at2"/>
<reference evidence="2 3" key="1">
    <citation type="submission" date="2018-08" db="EMBL/GenBank/DDBJ databases">
        <title>A genome reference for cultivated species of the human gut microbiota.</title>
        <authorList>
            <person name="Zou Y."/>
            <person name="Xue W."/>
            <person name="Luo G."/>
        </authorList>
    </citation>
    <scope>NUCLEOTIDE SEQUENCE [LARGE SCALE GENOMIC DNA]</scope>
    <source>
        <strain evidence="2 3">OF01-2LB</strain>
    </source>
</reference>
<protein>
    <submittedName>
        <fullName evidence="2">Uncharacterized protein</fullName>
    </submittedName>
</protein>
<keyword evidence="1" id="KW-1133">Transmembrane helix</keyword>
<evidence type="ECO:0000313" key="3">
    <source>
        <dbReference type="Proteomes" id="UP000260025"/>
    </source>
</evidence>
<organism evidence="2 3">
    <name type="scientific">Clostridium innocuum</name>
    <dbReference type="NCBI Taxonomy" id="1522"/>
    <lineage>
        <taxon>Bacteria</taxon>
        <taxon>Bacillati</taxon>
        <taxon>Bacillota</taxon>
        <taxon>Clostridia</taxon>
        <taxon>Eubacteriales</taxon>
        <taxon>Clostridiaceae</taxon>
        <taxon>Clostridium</taxon>
    </lineage>
</organism>
<feature type="transmembrane region" description="Helical" evidence="1">
    <location>
        <begin position="100"/>
        <end position="119"/>
    </location>
</feature>
<keyword evidence="1" id="KW-0472">Membrane</keyword>
<comment type="caution">
    <text evidence="2">The sequence shown here is derived from an EMBL/GenBank/DDBJ whole genome shotgun (WGS) entry which is preliminary data.</text>
</comment>
<dbReference type="AlphaFoldDB" id="A0A3E2W3J7"/>
<dbReference type="Proteomes" id="UP000260025">
    <property type="component" value="Unassembled WGS sequence"/>
</dbReference>
<dbReference type="EMBL" id="QVEV01000002">
    <property type="protein sequence ID" value="RGC18675.1"/>
    <property type="molecule type" value="Genomic_DNA"/>
</dbReference>
<evidence type="ECO:0000256" key="1">
    <source>
        <dbReference type="SAM" id="Phobius"/>
    </source>
</evidence>
<feature type="transmembrane region" description="Helical" evidence="1">
    <location>
        <begin position="44"/>
        <end position="62"/>
    </location>
</feature>
<sequence length="120" mass="13988">MFFVEGELESIFQFLMFLPLLFKIPVYASAFSRLKSNSAIGFHKIYLVLTNLCIIVSFVNLLTKLPVFLYLLLLLLTSIAPLVILNLTKRYLSNKNISAHFIYMGFLQLLFWLSCYYIFI</sequence>
<feature type="transmembrane region" description="Helical" evidence="1">
    <location>
        <begin position="68"/>
        <end position="88"/>
    </location>
</feature>